<dbReference type="PANTHER" id="PTHR11588">
    <property type="entry name" value="TUBULIN"/>
    <property type="match status" value="1"/>
</dbReference>
<feature type="domain" description="Tubulin/FtsZ 2-layer sandwich" evidence="10">
    <location>
        <begin position="100"/>
        <end position="207"/>
    </location>
</feature>
<evidence type="ECO:0000259" key="10">
    <source>
        <dbReference type="SMART" id="SM00865"/>
    </source>
</evidence>
<evidence type="ECO:0000256" key="4">
    <source>
        <dbReference type="ARBA" id="ARBA00022490"/>
    </source>
</evidence>
<evidence type="ECO:0000313" key="11">
    <source>
        <dbReference type="EMBL" id="KAF4092207.1"/>
    </source>
</evidence>
<evidence type="ECO:0000256" key="1">
    <source>
        <dbReference type="ARBA" id="ARBA00001946"/>
    </source>
</evidence>
<evidence type="ECO:0000256" key="5">
    <source>
        <dbReference type="ARBA" id="ARBA00022701"/>
    </source>
</evidence>
<dbReference type="InterPro" id="IPR000217">
    <property type="entry name" value="Tubulin"/>
</dbReference>
<keyword evidence="8" id="KW-0206">Cytoskeleton</keyword>
<dbReference type="Proteomes" id="UP000593565">
    <property type="component" value="Unassembled WGS sequence"/>
</dbReference>
<dbReference type="Gene3D" id="3.30.1330.20">
    <property type="entry name" value="Tubulin/FtsZ, C-terminal domain"/>
    <property type="match status" value="1"/>
</dbReference>
<comment type="caution">
    <text evidence="11">The sequence shown here is derived from an EMBL/GenBank/DDBJ whole genome shotgun (WGS) entry which is preliminary data.</text>
</comment>
<protein>
    <submittedName>
        <fullName evidence="11">Uncharacterized protein</fullName>
    </submittedName>
</protein>
<dbReference type="FunFam" id="3.30.1330.20:FF:000022">
    <property type="entry name" value="Tubulin alpha chain"/>
    <property type="match status" value="1"/>
</dbReference>
<dbReference type="GO" id="GO:0005874">
    <property type="term" value="C:microtubule"/>
    <property type="evidence" value="ECO:0007669"/>
    <property type="project" value="UniProtKB-KW"/>
</dbReference>
<accession>A0A7J6BCI9</accession>
<dbReference type="InterPro" id="IPR003008">
    <property type="entry name" value="Tubulin_FtsZ_GTPase"/>
</dbReference>
<dbReference type="InterPro" id="IPR008280">
    <property type="entry name" value="Tub_FtsZ_C"/>
</dbReference>
<name>A0A7J6BCI9_AMEME</name>
<dbReference type="GO" id="GO:0003924">
    <property type="term" value="F:GTPase activity"/>
    <property type="evidence" value="ECO:0007669"/>
    <property type="project" value="InterPro"/>
</dbReference>
<evidence type="ECO:0000259" key="9">
    <source>
        <dbReference type="SMART" id="SM00864"/>
    </source>
</evidence>
<dbReference type="InterPro" id="IPR036525">
    <property type="entry name" value="Tubulin/FtsZ_GTPase_sf"/>
</dbReference>
<dbReference type="InterPro" id="IPR023123">
    <property type="entry name" value="Tubulin_C"/>
</dbReference>
<dbReference type="SMART" id="SM00864">
    <property type="entry name" value="Tubulin"/>
    <property type="match status" value="1"/>
</dbReference>
<comment type="cofactor">
    <cofactor evidence="1">
        <name>Mg(2+)</name>
        <dbReference type="ChEBI" id="CHEBI:18420"/>
    </cofactor>
</comment>
<dbReference type="AlphaFoldDB" id="A0A7J6BCI9"/>
<dbReference type="GO" id="GO:0005525">
    <property type="term" value="F:GTP binding"/>
    <property type="evidence" value="ECO:0007669"/>
    <property type="project" value="UniProtKB-KW"/>
</dbReference>
<dbReference type="EMBL" id="JAAGNN010000002">
    <property type="protein sequence ID" value="KAF4092207.1"/>
    <property type="molecule type" value="Genomic_DNA"/>
</dbReference>
<dbReference type="FunFam" id="3.40.50.1440:FF:000030">
    <property type="entry name" value="tubulin beta chain isoform X5"/>
    <property type="match status" value="1"/>
</dbReference>
<keyword evidence="6" id="KW-0547">Nucleotide-binding</keyword>
<evidence type="ECO:0000256" key="2">
    <source>
        <dbReference type="ARBA" id="ARBA00004245"/>
    </source>
</evidence>
<sequence length="268" mass="30525">MGTLLISKIREEYPDRIMNTFSVVPSPKVSDTVVEPYNATLSVHQLVENTDETFCIDNEALYDICFRTLKLTTPTYGNLNHLVSATMSGVTTCLRFPGQLNADLRKLAVNMVPFPRLHFFMPGFAPLTSRGSQQYRALTVPELTQQMFDTKNMMAACDPRHGQYLTVAAIFRGRMSMKEVDEQMLNMAATFIGNSTAIQELFKRISEQFTAMFKRKAFLHWYTDEGMDEMEFTEAESNMNDLVSEYQQYQDATAEDEGEFVDGEQELA</sequence>
<dbReference type="GO" id="GO:0005200">
    <property type="term" value="F:structural constituent of cytoskeleton"/>
    <property type="evidence" value="ECO:0007669"/>
    <property type="project" value="InterPro"/>
</dbReference>
<evidence type="ECO:0000256" key="6">
    <source>
        <dbReference type="ARBA" id="ARBA00022741"/>
    </source>
</evidence>
<dbReference type="PRINTS" id="PR01163">
    <property type="entry name" value="BETATUBULIN"/>
</dbReference>
<dbReference type="Gene3D" id="3.40.50.1440">
    <property type="entry name" value="Tubulin/FtsZ, GTPase domain"/>
    <property type="match status" value="1"/>
</dbReference>
<keyword evidence="5" id="KW-0493">Microtubule</keyword>
<dbReference type="GO" id="GO:0007017">
    <property type="term" value="P:microtubule-based process"/>
    <property type="evidence" value="ECO:0007669"/>
    <property type="project" value="InterPro"/>
</dbReference>
<keyword evidence="7" id="KW-0342">GTP-binding</keyword>
<dbReference type="SMART" id="SM00865">
    <property type="entry name" value="Tubulin_C"/>
    <property type="match status" value="1"/>
</dbReference>
<dbReference type="FunFam" id="1.10.287.600:FF:000002">
    <property type="entry name" value="Tubulin beta chain"/>
    <property type="match status" value="1"/>
</dbReference>
<dbReference type="PRINTS" id="PR01161">
    <property type="entry name" value="TUBULIN"/>
</dbReference>
<dbReference type="InterPro" id="IPR018316">
    <property type="entry name" value="Tubulin/FtsZ_2-layer-sand-dom"/>
</dbReference>
<dbReference type="InterPro" id="IPR037103">
    <property type="entry name" value="Tubulin/FtsZ-like_C"/>
</dbReference>
<evidence type="ECO:0000256" key="3">
    <source>
        <dbReference type="ARBA" id="ARBA00009636"/>
    </source>
</evidence>
<gene>
    <name evidence="11" type="ORF">AMELA_G00018310</name>
</gene>
<proteinExistence type="inferred from homology"/>
<evidence type="ECO:0000256" key="7">
    <source>
        <dbReference type="ARBA" id="ARBA00023134"/>
    </source>
</evidence>
<dbReference type="SUPFAM" id="SSF52490">
    <property type="entry name" value="Tubulin nucleotide-binding domain-like"/>
    <property type="match status" value="1"/>
</dbReference>
<comment type="subcellular location">
    <subcellularLocation>
        <location evidence="2">Cytoplasm</location>
        <location evidence="2">Cytoskeleton</location>
    </subcellularLocation>
</comment>
<evidence type="ECO:0000256" key="8">
    <source>
        <dbReference type="ARBA" id="ARBA00023212"/>
    </source>
</evidence>
<dbReference type="SUPFAM" id="SSF55307">
    <property type="entry name" value="Tubulin C-terminal domain-like"/>
    <property type="match status" value="1"/>
</dbReference>
<dbReference type="Pfam" id="PF00091">
    <property type="entry name" value="Tubulin"/>
    <property type="match status" value="1"/>
</dbReference>
<reference evidence="11 12" key="1">
    <citation type="submission" date="2020-02" db="EMBL/GenBank/DDBJ databases">
        <title>A chromosome-scale genome assembly of the black bullhead catfish (Ameiurus melas).</title>
        <authorList>
            <person name="Wen M."/>
            <person name="Zham M."/>
            <person name="Cabau C."/>
            <person name="Klopp C."/>
            <person name="Donnadieu C."/>
            <person name="Roques C."/>
            <person name="Bouchez O."/>
            <person name="Lampietro C."/>
            <person name="Jouanno E."/>
            <person name="Herpin A."/>
            <person name="Louis A."/>
            <person name="Berthelot C."/>
            <person name="Parey E."/>
            <person name="Roest-Crollius H."/>
            <person name="Braasch I."/>
            <person name="Postlethwait J."/>
            <person name="Robinson-Rechavi M."/>
            <person name="Echchiki A."/>
            <person name="Begum T."/>
            <person name="Montfort J."/>
            <person name="Schartl M."/>
            <person name="Bobe J."/>
            <person name="Guiguen Y."/>
        </authorList>
    </citation>
    <scope>NUCLEOTIDE SEQUENCE [LARGE SCALE GENOMIC DNA]</scope>
    <source>
        <strain evidence="11">M_S1</strain>
        <tissue evidence="11">Blood</tissue>
    </source>
</reference>
<dbReference type="CDD" id="cd02187">
    <property type="entry name" value="beta_tubulin"/>
    <property type="match status" value="1"/>
</dbReference>
<evidence type="ECO:0000313" key="12">
    <source>
        <dbReference type="Proteomes" id="UP000593565"/>
    </source>
</evidence>
<keyword evidence="12" id="KW-1185">Reference proteome</keyword>
<dbReference type="Pfam" id="PF03953">
    <property type="entry name" value="Tubulin_C"/>
    <property type="match status" value="1"/>
</dbReference>
<keyword evidence="4" id="KW-0963">Cytoplasm</keyword>
<dbReference type="Gene3D" id="1.10.287.600">
    <property type="entry name" value="Helix hairpin bin"/>
    <property type="match status" value="1"/>
</dbReference>
<dbReference type="InterPro" id="IPR002453">
    <property type="entry name" value="Beta_tubulin"/>
</dbReference>
<comment type="similarity">
    <text evidence="3">Belongs to the tubulin family.</text>
</comment>
<organism evidence="11 12">
    <name type="scientific">Ameiurus melas</name>
    <name type="common">Black bullhead</name>
    <name type="synonym">Silurus melas</name>
    <dbReference type="NCBI Taxonomy" id="219545"/>
    <lineage>
        <taxon>Eukaryota</taxon>
        <taxon>Metazoa</taxon>
        <taxon>Chordata</taxon>
        <taxon>Craniata</taxon>
        <taxon>Vertebrata</taxon>
        <taxon>Euteleostomi</taxon>
        <taxon>Actinopterygii</taxon>
        <taxon>Neopterygii</taxon>
        <taxon>Teleostei</taxon>
        <taxon>Ostariophysi</taxon>
        <taxon>Siluriformes</taxon>
        <taxon>Ictaluridae</taxon>
        <taxon>Ameiurus</taxon>
    </lineage>
</organism>
<feature type="domain" description="Tubulin/FtsZ GTPase" evidence="9">
    <location>
        <begin position="1"/>
        <end position="98"/>
    </location>
</feature>